<sequence>MKDREATEDKVKLTFAPFDRTDSVCEYCLKDPTNPYV</sequence>
<feature type="non-terminal residue" evidence="1">
    <location>
        <position position="37"/>
    </location>
</feature>
<gene>
    <name evidence="1" type="ORF">LCGC14_2805600</name>
</gene>
<dbReference type="AlphaFoldDB" id="A0A0F9AUS6"/>
<reference evidence="1" key="1">
    <citation type="journal article" date="2015" name="Nature">
        <title>Complex archaea that bridge the gap between prokaryotes and eukaryotes.</title>
        <authorList>
            <person name="Spang A."/>
            <person name="Saw J.H."/>
            <person name="Jorgensen S.L."/>
            <person name="Zaremba-Niedzwiedzka K."/>
            <person name="Martijn J."/>
            <person name="Lind A.E."/>
            <person name="van Eijk R."/>
            <person name="Schleper C."/>
            <person name="Guy L."/>
            <person name="Ettema T.J."/>
        </authorList>
    </citation>
    <scope>NUCLEOTIDE SEQUENCE</scope>
</reference>
<comment type="caution">
    <text evidence="1">The sequence shown here is derived from an EMBL/GenBank/DDBJ whole genome shotgun (WGS) entry which is preliminary data.</text>
</comment>
<proteinExistence type="predicted"/>
<accession>A0A0F9AUS6</accession>
<organism evidence="1">
    <name type="scientific">marine sediment metagenome</name>
    <dbReference type="NCBI Taxonomy" id="412755"/>
    <lineage>
        <taxon>unclassified sequences</taxon>
        <taxon>metagenomes</taxon>
        <taxon>ecological metagenomes</taxon>
    </lineage>
</organism>
<protein>
    <submittedName>
        <fullName evidence="1">Uncharacterized protein</fullName>
    </submittedName>
</protein>
<dbReference type="EMBL" id="LAZR01052773">
    <property type="protein sequence ID" value="KKK82219.1"/>
    <property type="molecule type" value="Genomic_DNA"/>
</dbReference>
<name>A0A0F9AUS6_9ZZZZ</name>
<evidence type="ECO:0000313" key="1">
    <source>
        <dbReference type="EMBL" id="KKK82219.1"/>
    </source>
</evidence>